<dbReference type="EMBL" id="PDCK01000044">
    <property type="protein sequence ID" value="PRQ24709.1"/>
    <property type="molecule type" value="Genomic_DNA"/>
</dbReference>
<evidence type="ECO:0000313" key="2">
    <source>
        <dbReference type="Proteomes" id="UP000238479"/>
    </source>
</evidence>
<comment type="caution">
    <text evidence="1">The sequence shown here is derived from an EMBL/GenBank/DDBJ whole genome shotgun (WGS) entry which is preliminary data.</text>
</comment>
<sequence>MLSSRTLVREASPRRLVSTGGGFAPLTGKGVLAPLSHLICGGGGGFIRRYPLNVGFGLFLIAIVVGYDGSDRCVADRIWDRRCFGMRAGVVTPYSGGCFGSKDDWFGIQRLSGDLPFDGCDGDPGVDLGLVWPEIGSYRVGTITLSSSTARFDRSGILGSVMPAEQRCSWMASATKLLGGVVGRFCFGGSKGGMAIGDTFDGDRGSVGGVGGGSLAATEMVLLGRTGALVGAGLSWGWAWCARVPRFWALVVWAWPDWFHRNVSSLFFKIGLSSHLFSRKDDGLYFFFF</sequence>
<keyword evidence="2" id="KW-1185">Reference proteome</keyword>
<dbReference type="Proteomes" id="UP000238479">
    <property type="component" value="Chromosome 6"/>
</dbReference>
<proteinExistence type="predicted"/>
<reference evidence="1 2" key="1">
    <citation type="journal article" date="2018" name="Nat. Genet.">
        <title>The Rosa genome provides new insights in the design of modern roses.</title>
        <authorList>
            <person name="Bendahmane M."/>
        </authorList>
    </citation>
    <scope>NUCLEOTIDE SEQUENCE [LARGE SCALE GENOMIC DNA]</scope>
    <source>
        <strain evidence="2">cv. Old Blush</strain>
    </source>
</reference>
<dbReference type="Gramene" id="PRQ24709">
    <property type="protein sequence ID" value="PRQ24709"/>
    <property type="gene ID" value="RchiOBHm_Chr6g0275401"/>
</dbReference>
<organism evidence="1 2">
    <name type="scientific">Rosa chinensis</name>
    <name type="common">China rose</name>
    <dbReference type="NCBI Taxonomy" id="74649"/>
    <lineage>
        <taxon>Eukaryota</taxon>
        <taxon>Viridiplantae</taxon>
        <taxon>Streptophyta</taxon>
        <taxon>Embryophyta</taxon>
        <taxon>Tracheophyta</taxon>
        <taxon>Spermatophyta</taxon>
        <taxon>Magnoliopsida</taxon>
        <taxon>eudicotyledons</taxon>
        <taxon>Gunneridae</taxon>
        <taxon>Pentapetalae</taxon>
        <taxon>rosids</taxon>
        <taxon>fabids</taxon>
        <taxon>Rosales</taxon>
        <taxon>Rosaceae</taxon>
        <taxon>Rosoideae</taxon>
        <taxon>Rosoideae incertae sedis</taxon>
        <taxon>Rosa</taxon>
    </lineage>
</organism>
<name>A0A2P6PRZ8_ROSCH</name>
<accession>A0A2P6PRZ8</accession>
<protein>
    <submittedName>
        <fullName evidence="1">Uncharacterized protein</fullName>
    </submittedName>
</protein>
<dbReference type="AlphaFoldDB" id="A0A2P6PRZ8"/>
<gene>
    <name evidence="1" type="ORF">RchiOBHm_Chr6g0275401</name>
</gene>
<evidence type="ECO:0000313" key="1">
    <source>
        <dbReference type="EMBL" id="PRQ24709.1"/>
    </source>
</evidence>